<evidence type="ECO:0000256" key="1">
    <source>
        <dbReference type="SAM" id="MobiDB-lite"/>
    </source>
</evidence>
<gene>
    <name evidence="2" type="ORF">MYCIT1_LOCUS11536</name>
</gene>
<feature type="region of interest" description="Disordered" evidence="1">
    <location>
        <begin position="326"/>
        <end position="345"/>
    </location>
</feature>
<evidence type="ECO:0000313" key="3">
    <source>
        <dbReference type="Proteomes" id="UP001295794"/>
    </source>
</evidence>
<comment type="caution">
    <text evidence="2">The sequence shown here is derived from an EMBL/GenBank/DDBJ whole genome shotgun (WGS) entry which is preliminary data.</text>
</comment>
<dbReference type="Pfam" id="PF13975">
    <property type="entry name" value="gag-asp_proteas"/>
    <property type="match status" value="1"/>
</dbReference>
<protein>
    <submittedName>
        <fullName evidence="2">Uncharacterized protein</fullName>
    </submittedName>
</protein>
<dbReference type="Gene3D" id="2.40.70.10">
    <property type="entry name" value="Acid Proteases"/>
    <property type="match status" value="1"/>
</dbReference>
<name>A0AAD2H363_9AGAR</name>
<dbReference type="CDD" id="cd00303">
    <property type="entry name" value="retropepsin_like"/>
    <property type="match status" value="1"/>
</dbReference>
<dbReference type="AlphaFoldDB" id="A0AAD2H363"/>
<evidence type="ECO:0000313" key="2">
    <source>
        <dbReference type="EMBL" id="CAK5268356.1"/>
    </source>
</evidence>
<sequence length="569" mass="63989">MPSQDSNTVPKAVVENHSSKVPVLTEGDCTPAVLREFAISFCDYATIKKIAKDEQVPIAISCFRDFRITDLLELEDKRAAALAGTFDNLMSIIRGVMLPAEWDLDIRREIMQQKMSDDDTFHQFSTLLCSRNALLTGSKYHLADNRMRLHLKTAMVSDLNDLIIDDKTVNDETDFGKWVKGVVRLDGRRVKENARARGMFEAQQKRTAPAVVTYDARPKKLPHTNENAAPPASSLSTQGTCGGRLLLLSKADKQLLNKHHGCRTCQKFYVKHRSSDQVCTFPSADSYKPLTLINANAIRNALSETQAAKFGITRLPIKAVAAVFPKSDSENEEEGKESKSEDDLASRVSDCDQRVDLLHRSKHFLWKFLMTGPHMETPNAVHGLIDSGTHIVLIQEDLVERLGLQRFKLHEPEMFDVATANGLKSKQTKLHEYVKLRALSLDQCWESNVTHALMAPSLCVDVILGLPWLERNHIVIDAEARTVIDKRVQYNLLDPAPLPPKPSPRLGLKDCLKRTRADLGLLQAELKAVCKTRRLDMLSRNLFEPVKETDMVAAIRERIDVLSNWEALK</sequence>
<dbReference type="EMBL" id="CAVNYO010000138">
    <property type="protein sequence ID" value="CAK5268356.1"/>
    <property type="molecule type" value="Genomic_DNA"/>
</dbReference>
<dbReference type="Proteomes" id="UP001295794">
    <property type="component" value="Unassembled WGS sequence"/>
</dbReference>
<reference evidence="2" key="1">
    <citation type="submission" date="2023-11" db="EMBL/GenBank/DDBJ databases">
        <authorList>
            <person name="De Vega J J."/>
            <person name="De Vega J J."/>
        </authorList>
    </citation>
    <scope>NUCLEOTIDE SEQUENCE</scope>
</reference>
<keyword evidence="3" id="KW-1185">Reference proteome</keyword>
<organism evidence="2 3">
    <name type="scientific">Mycena citricolor</name>
    <dbReference type="NCBI Taxonomy" id="2018698"/>
    <lineage>
        <taxon>Eukaryota</taxon>
        <taxon>Fungi</taxon>
        <taxon>Dikarya</taxon>
        <taxon>Basidiomycota</taxon>
        <taxon>Agaricomycotina</taxon>
        <taxon>Agaricomycetes</taxon>
        <taxon>Agaricomycetidae</taxon>
        <taxon>Agaricales</taxon>
        <taxon>Marasmiineae</taxon>
        <taxon>Mycenaceae</taxon>
        <taxon>Mycena</taxon>
    </lineage>
</organism>
<proteinExistence type="predicted"/>
<feature type="compositionally biased region" description="Basic and acidic residues" evidence="1">
    <location>
        <begin position="336"/>
        <end position="345"/>
    </location>
</feature>
<dbReference type="InterPro" id="IPR021109">
    <property type="entry name" value="Peptidase_aspartic_dom_sf"/>
</dbReference>
<accession>A0AAD2H363</accession>